<evidence type="ECO:0000256" key="10">
    <source>
        <dbReference type="ARBA" id="ARBA00052017"/>
    </source>
</evidence>
<evidence type="ECO:0000256" key="4">
    <source>
        <dbReference type="ARBA" id="ARBA00022723"/>
    </source>
</evidence>
<dbReference type="GO" id="GO:0035870">
    <property type="term" value="F:dITP diphosphatase activity"/>
    <property type="evidence" value="ECO:0007669"/>
    <property type="project" value="UniProtKB-ARBA"/>
</dbReference>
<dbReference type="GO" id="GO:0009146">
    <property type="term" value="P:purine nucleoside triphosphate catabolic process"/>
    <property type="evidence" value="ECO:0007669"/>
    <property type="project" value="UniProtKB-ARBA"/>
</dbReference>
<evidence type="ECO:0000256" key="8">
    <source>
        <dbReference type="ARBA" id="ARBA00023080"/>
    </source>
</evidence>
<dbReference type="Proteomes" id="UP000606991">
    <property type="component" value="Unassembled WGS sequence"/>
</dbReference>
<comment type="catalytic activity">
    <reaction evidence="9">
        <text>dITP + H2O = dIMP + diphosphate + H(+)</text>
        <dbReference type="Rhea" id="RHEA:28342"/>
        <dbReference type="ChEBI" id="CHEBI:15377"/>
        <dbReference type="ChEBI" id="CHEBI:15378"/>
        <dbReference type="ChEBI" id="CHEBI:33019"/>
        <dbReference type="ChEBI" id="CHEBI:61194"/>
        <dbReference type="ChEBI" id="CHEBI:61382"/>
        <dbReference type="EC" id="3.6.1.66"/>
    </reaction>
</comment>
<evidence type="ECO:0000256" key="14">
    <source>
        <dbReference type="ARBA" id="ARBA00078805"/>
    </source>
</evidence>
<evidence type="ECO:0000313" key="20">
    <source>
        <dbReference type="Proteomes" id="UP000606991"/>
    </source>
</evidence>
<reference evidence="17 20" key="3">
    <citation type="submission" date="2020-10" db="EMBL/GenBank/DDBJ databases">
        <title>Ca. Dormibacterota MAGs.</title>
        <authorList>
            <person name="Montgomery K."/>
        </authorList>
    </citation>
    <scope>NUCLEOTIDE SEQUENCE [LARGE SCALE GENOMIC DNA]</scope>
    <source>
        <strain evidence="17">SC8812_S17_18</strain>
    </source>
</reference>
<protein>
    <recommendedName>
        <fullName evidence="12">dITP/XTP pyrophosphatase</fullName>
        <ecNumber evidence="11">3.6.1.66</ecNumber>
    </recommendedName>
    <alternativeName>
        <fullName evidence="13">Non-canonical purine NTP pyrophosphatase</fullName>
    </alternativeName>
    <alternativeName>
        <fullName evidence="14">Non-standard purine NTP pyrophosphatase</fullName>
    </alternativeName>
    <alternativeName>
        <fullName evidence="16">Nucleoside-triphosphate diphosphatase</fullName>
    </alternativeName>
    <alternativeName>
        <fullName evidence="15">Nucleoside-triphosphate pyrophosphatase</fullName>
    </alternativeName>
</protein>
<evidence type="ECO:0000313" key="17">
    <source>
        <dbReference type="EMBL" id="MBJ7595446.1"/>
    </source>
</evidence>
<evidence type="ECO:0000256" key="13">
    <source>
        <dbReference type="ARBA" id="ARBA00075987"/>
    </source>
</evidence>
<dbReference type="SUPFAM" id="SSF52972">
    <property type="entry name" value="ITPase-like"/>
    <property type="match status" value="1"/>
</dbReference>
<dbReference type="Gene3D" id="3.90.950.10">
    <property type="match status" value="1"/>
</dbReference>
<evidence type="ECO:0000256" key="7">
    <source>
        <dbReference type="ARBA" id="ARBA00022842"/>
    </source>
</evidence>
<dbReference type="GO" id="GO:0046872">
    <property type="term" value="F:metal ion binding"/>
    <property type="evidence" value="ECO:0007669"/>
    <property type="project" value="UniProtKB-KW"/>
</dbReference>
<comment type="similarity">
    <text evidence="2">Belongs to the HAM1 NTPase family.</text>
</comment>
<evidence type="ECO:0000256" key="6">
    <source>
        <dbReference type="ARBA" id="ARBA00022801"/>
    </source>
</evidence>
<dbReference type="GO" id="GO:0036222">
    <property type="term" value="F:XTP diphosphatase activity"/>
    <property type="evidence" value="ECO:0007669"/>
    <property type="project" value="UniProtKB-ARBA"/>
</dbReference>
<evidence type="ECO:0000313" key="19">
    <source>
        <dbReference type="Proteomes" id="UP000248724"/>
    </source>
</evidence>
<dbReference type="FunFam" id="3.90.950.10:FF:000001">
    <property type="entry name" value="dITP/XTP pyrophosphatase"/>
    <property type="match status" value="1"/>
</dbReference>
<dbReference type="Pfam" id="PF01725">
    <property type="entry name" value="Ham1p_like"/>
    <property type="match status" value="1"/>
</dbReference>
<evidence type="ECO:0000256" key="1">
    <source>
        <dbReference type="ARBA" id="ARBA00001946"/>
    </source>
</evidence>
<accession>A0A934N4A9</accession>
<dbReference type="GO" id="GO:0005829">
    <property type="term" value="C:cytosol"/>
    <property type="evidence" value="ECO:0007669"/>
    <property type="project" value="TreeGrafter"/>
</dbReference>
<dbReference type="GO" id="GO:0036220">
    <property type="term" value="F:ITP diphosphatase activity"/>
    <property type="evidence" value="ECO:0007669"/>
    <property type="project" value="UniProtKB-EC"/>
</dbReference>
<evidence type="ECO:0000256" key="5">
    <source>
        <dbReference type="ARBA" id="ARBA00022741"/>
    </source>
</evidence>
<dbReference type="EMBL" id="JAEKNS010000118">
    <property type="protein sequence ID" value="MBJ7595446.1"/>
    <property type="molecule type" value="Genomic_DNA"/>
</dbReference>
<dbReference type="RefSeq" id="WP_337312565.1">
    <property type="nucleotide sequence ID" value="NZ_JAEKNS010000118.1"/>
</dbReference>
<dbReference type="EMBL" id="QHBU01000070">
    <property type="protein sequence ID" value="PZR82521.1"/>
    <property type="molecule type" value="Genomic_DNA"/>
</dbReference>
<sequence length="205" mass="21675">MTDPASPLVLATNNTGKLRELRRLLATHPWRVLSLAEAGWAGELLEPGETYAENGLAKAAAVSAGLNLSALADDSGIEVDALRGWPGPSSARWMGPDATDEERLAGLIAEVDRRSPDDRRVRYVCVVALVRPVAEPVLARGECLGTLVAPRGTRGFGYDPAFLSGDLGITFGEADDAAKDAVSHRARALQRLAESGVLDPAPERA</sequence>
<evidence type="ECO:0000256" key="9">
    <source>
        <dbReference type="ARBA" id="ARBA00051875"/>
    </source>
</evidence>
<keyword evidence="4" id="KW-0479">Metal-binding</keyword>
<evidence type="ECO:0000256" key="12">
    <source>
        <dbReference type="ARBA" id="ARBA00071289"/>
    </source>
</evidence>
<reference evidence="18" key="2">
    <citation type="submission" date="2018-05" db="EMBL/GenBank/DDBJ databases">
        <authorList>
            <person name="Ferrari B."/>
        </authorList>
    </citation>
    <scope>NUCLEOTIDE SEQUENCE</scope>
    <source>
        <strain evidence="18">RRmetagenome_bin12</strain>
    </source>
</reference>
<dbReference type="AlphaFoldDB" id="A0A2W6AX21"/>
<keyword evidence="7" id="KW-0460">Magnesium</keyword>
<dbReference type="InterPro" id="IPR002637">
    <property type="entry name" value="RdgB/HAM1"/>
</dbReference>
<dbReference type="Proteomes" id="UP000248724">
    <property type="component" value="Unassembled WGS sequence"/>
</dbReference>
<dbReference type="EC" id="3.6.1.66" evidence="11"/>
<evidence type="ECO:0000256" key="15">
    <source>
        <dbReference type="ARBA" id="ARBA00083186"/>
    </source>
</evidence>
<evidence type="ECO:0000256" key="16">
    <source>
        <dbReference type="ARBA" id="ARBA00083635"/>
    </source>
</evidence>
<keyword evidence="6" id="KW-0378">Hydrolase</keyword>
<keyword evidence="8" id="KW-0546">Nucleotide metabolism</keyword>
<comment type="catalytic activity">
    <reaction evidence="10">
        <text>XTP + H2O = XMP + diphosphate + H(+)</text>
        <dbReference type="Rhea" id="RHEA:28610"/>
        <dbReference type="ChEBI" id="CHEBI:15377"/>
        <dbReference type="ChEBI" id="CHEBI:15378"/>
        <dbReference type="ChEBI" id="CHEBI:33019"/>
        <dbReference type="ChEBI" id="CHEBI:57464"/>
        <dbReference type="ChEBI" id="CHEBI:61314"/>
        <dbReference type="EC" id="3.6.1.66"/>
    </reaction>
</comment>
<evidence type="ECO:0000256" key="11">
    <source>
        <dbReference type="ARBA" id="ARBA00066468"/>
    </source>
</evidence>
<gene>
    <name evidence="18" type="ORF">DLM65_03775</name>
    <name evidence="17" type="ORF">JF886_11425</name>
</gene>
<comment type="caution">
    <text evidence="18">The sequence shown here is derived from an EMBL/GenBank/DDBJ whole genome shotgun (WGS) entry which is preliminary data.</text>
</comment>
<dbReference type="InterPro" id="IPR029001">
    <property type="entry name" value="ITPase-like_fam"/>
</dbReference>
<accession>A0A2W6AX21</accession>
<comment type="cofactor">
    <cofactor evidence="1">
        <name>Mg(2+)</name>
        <dbReference type="ChEBI" id="CHEBI:18420"/>
    </cofactor>
</comment>
<proteinExistence type="inferred from homology"/>
<evidence type="ECO:0000256" key="2">
    <source>
        <dbReference type="ARBA" id="ARBA00008023"/>
    </source>
</evidence>
<dbReference type="CDD" id="cd00515">
    <property type="entry name" value="HAM1"/>
    <property type="match status" value="1"/>
</dbReference>
<dbReference type="GO" id="GO:0009117">
    <property type="term" value="P:nucleotide metabolic process"/>
    <property type="evidence" value="ECO:0007669"/>
    <property type="project" value="UniProtKB-KW"/>
</dbReference>
<name>A0A2W6AX21_9BACT</name>
<comment type="subunit">
    <text evidence="3">Homodimer.</text>
</comment>
<evidence type="ECO:0000256" key="3">
    <source>
        <dbReference type="ARBA" id="ARBA00011738"/>
    </source>
</evidence>
<dbReference type="PANTHER" id="PTHR11067:SF9">
    <property type="entry name" value="INOSINE TRIPHOSPHATE PYROPHOSPHATASE"/>
    <property type="match status" value="1"/>
</dbReference>
<keyword evidence="5" id="KW-0547">Nucleotide-binding</keyword>
<organism evidence="18 19">
    <name type="scientific">Candidatus Aeolococcus gillhamiae</name>
    <dbReference type="NCBI Taxonomy" id="3127015"/>
    <lineage>
        <taxon>Bacteria</taxon>
        <taxon>Bacillati</taxon>
        <taxon>Candidatus Dormiibacterota</taxon>
        <taxon>Candidatus Dormibacteria</taxon>
        <taxon>Candidatus Aeolococcales</taxon>
        <taxon>Candidatus Aeolococcaceae</taxon>
        <taxon>Candidatus Aeolococcus</taxon>
    </lineage>
</organism>
<reference evidence="18 19" key="1">
    <citation type="journal article" date="2017" name="Nature">
        <title>Atmospheric trace gases support primary production in Antarctic desert surface soil.</title>
        <authorList>
            <person name="Ji M."/>
            <person name="Greening C."/>
            <person name="Vanwonterghem I."/>
            <person name="Carere C.R."/>
            <person name="Bay S.K."/>
            <person name="Steen J.A."/>
            <person name="Montgomery K."/>
            <person name="Lines T."/>
            <person name="Beardall J."/>
            <person name="van Dorst J."/>
            <person name="Snape I."/>
            <person name="Stott M.B."/>
            <person name="Hugenholtz P."/>
            <person name="Ferrari B.C."/>
        </authorList>
    </citation>
    <scope>NUCLEOTIDE SEQUENCE [LARGE SCALE GENOMIC DNA]</scope>
    <source>
        <strain evidence="18">RRmetagenome_bin12</strain>
    </source>
</reference>
<dbReference type="GO" id="GO:0000166">
    <property type="term" value="F:nucleotide binding"/>
    <property type="evidence" value="ECO:0007669"/>
    <property type="project" value="UniProtKB-KW"/>
</dbReference>
<dbReference type="PANTHER" id="PTHR11067">
    <property type="entry name" value="INOSINE TRIPHOSPHATE PYROPHOSPHATASE/HAM1 PROTEIN"/>
    <property type="match status" value="1"/>
</dbReference>
<evidence type="ECO:0000313" key="18">
    <source>
        <dbReference type="EMBL" id="PZR82521.1"/>
    </source>
</evidence>